<dbReference type="Pfam" id="PF22751">
    <property type="entry name" value="DUF488-N3a"/>
    <property type="match status" value="1"/>
</dbReference>
<name>A0A8S5S2U0_9CAUD</name>
<feature type="domain" description="DUF488" evidence="1">
    <location>
        <begin position="29"/>
        <end position="117"/>
    </location>
</feature>
<dbReference type="EMBL" id="BK032513">
    <property type="protein sequence ID" value="DAF45031.1"/>
    <property type="molecule type" value="Genomic_DNA"/>
</dbReference>
<accession>A0A8S5S2U0</accession>
<evidence type="ECO:0000259" key="1">
    <source>
        <dbReference type="Pfam" id="PF22751"/>
    </source>
</evidence>
<protein>
    <recommendedName>
        <fullName evidence="1">DUF488 domain-containing protein</fullName>
    </recommendedName>
</protein>
<evidence type="ECO:0000313" key="2">
    <source>
        <dbReference type="EMBL" id="DAF45031.1"/>
    </source>
</evidence>
<dbReference type="InterPro" id="IPR054495">
    <property type="entry name" value="DUF488-N3a"/>
</dbReference>
<proteinExistence type="predicted"/>
<reference evidence="2" key="1">
    <citation type="journal article" date="2021" name="Proc. Natl. Acad. Sci. U.S.A.">
        <title>A Catalog of Tens of Thousands of Viruses from Human Metagenomes Reveals Hidden Associations with Chronic Diseases.</title>
        <authorList>
            <person name="Tisza M.J."/>
            <person name="Buck C.B."/>
        </authorList>
    </citation>
    <scope>NUCLEOTIDE SEQUENCE</scope>
    <source>
        <strain evidence="2">CtCIv11</strain>
    </source>
</reference>
<sequence>MIYTSYFAKLKSLPDNIIPISICGKAPNWYTGLQYKKLAPKYDFFMKWKENHDNDYYIKCFDEQVLNKLNATDVVLDFSRICYGYNVGENDIALICYEKPTDFCHRHLVADWLNKNGFKCEEYLFNK</sequence>
<organism evidence="2">
    <name type="scientific">Siphoviridae sp. ctCIv11</name>
    <dbReference type="NCBI Taxonomy" id="2827806"/>
    <lineage>
        <taxon>Viruses</taxon>
        <taxon>Duplodnaviria</taxon>
        <taxon>Heunggongvirae</taxon>
        <taxon>Uroviricota</taxon>
        <taxon>Caudoviricetes</taxon>
    </lineage>
</organism>